<dbReference type="AlphaFoldDB" id="A0AB39Z8N3"/>
<name>A0AB39Z8N3_DROSZ</name>
<evidence type="ECO:0000313" key="2">
    <source>
        <dbReference type="Proteomes" id="UP001652628"/>
    </source>
</evidence>
<accession>A0AB39Z8N3</accession>
<evidence type="ECO:0000313" key="3">
    <source>
        <dbReference type="RefSeq" id="XP_016930198.2"/>
    </source>
</evidence>
<dbReference type="GeneID" id="108009955"/>
<dbReference type="Proteomes" id="UP001652628">
    <property type="component" value="Chromosome 2R"/>
</dbReference>
<sequence>MWIRINPLVLFLLPVIFPLIEGRSRPCSDDRIVFPKDDDEDSHLSKFTYPWTNSTTTTTEEALTTVTTLLETTNTTEAISNRSGEELVNGTTTEKPTIDNRILLETSPKCRPGFELHAKRCRKPA</sequence>
<dbReference type="RefSeq" id="XP_016930198.2">
    <property type="nucleotide sequence ID" value="XM_017074709.4"/>
</dbReference>
<dbReference type="CTD" id="2633"/>
<feature type="signal peptide" evidence="1">
    <location>
        <begin position="1"/>
        <end position="22"/>
    </location>
</feature>
<keyword evidence="1" id="KW-0732">Signal</keyword>
<reference evidence="3" key="1">
    <citation type="submission" date="2025-08" db="UniProtKB">
        <authorList>
            <consortium name="RefSeq"/>
        </authorList>
    </citation>
    <scope>IDENTIFICATION</scope>
</reference>
<keyword evidence="2" id="KW-1185">Reference proteome</keyword>
<proteinExistence type="predicted"/>
<gene>
    <name evidence="3" type="primary">Gbp1</name>
</gene>
<protein>
    <submittedName>
        <fullName evidence="3">Uncharacterized protein Gbp1</fullName>
    </submittedName>
</protein>
<organism evidence="2 3">
    <name type="scientific">Drosophila suzukii</name>
    <name type="common">Spotted-wing drosophila fruit fly</name>
    <dbReference type="NCBI Taxonomy" id="28584"/>
    <lineage>
        <taxon>Eukaryota</taxon>
        <taxon>Metazoa</taxon>
        <taxon>Ecdysozoa</taxon>
        <taxon>Arthropoda</taxon>
        <taxon>Hexapoda</taxon>
        <taxon>Insecta</taxon>
        <taxon>Pterygota</taxon>
        <taxon>Neoptera</taxon>
        <taxon>Endopterygota</taxon>
        <taxon>Diptera</taxon>
        <taxon>Brachycera</taxon>
        <taxon>Muscomorpha</taxon>
        <taxon>Ephydroidea</taxon>
        <taxon>Drosophilidae</taxon>
        <taxon>Drosophila</taxon>
        <taxon>Sophophora</taxon>
    </lineage>
</organism>
<evidence type="ECO:0000256" key="1">
    <source>
        <dbReference type="SAM" id="SignalP"/>
    </source>
</evidence>
<feature type="chain" id="PRO_5047473078" evidence="1">
    <location>
        <begin position="23"/>
        <end position="125"/>
    </location>
</feature>